<evidence type="ECO:0000256" key="1">
    <source>
        <dbReference type="ARBA" id="ARBA00004651"/>
    </source>
</evidence>
<feature type="transmembrane region" description="Helical" evidence="11">
    <location>
        <begin position="37"/>
        <end position="56"/>
    </location>
</feature>
<keyword evidence="6 11" id="KW-1133">Transmembrane helix</keyword>
<dbReference type="PANTHER" id="PTHR30477:SF3">
    <property type="entry name" value="METAL TRANSPORT SYSTEM MEMBRANE PROTEIN CT_069-RELATED"/>
    <property type="match status" value="1"/>
</dbReference>
<dbReference type="PANTHER" id="PTHR30477">
    <property type="entry name" value="ABC-TRANSPORTER METAL-BINDING PROTEIN"/>
    <property type="match status" value="1"/>
</dbReference>
<dbReference type="PATRIC" id="fig|889306.3.peg.3120"/>
<feature type="transmembrane region" description="Helical" evidence="11">
    <location>
        <begin position="141"/>
        <end position="159"/>
    </location>
</feature>
<feature type="transmembrane region" description="Helical" evidence="11">
    <location>
        <begin position="96"/>
        <end position="114"/>
    </location>
</feature>
<dbReference type="Proteomes" id="UP000031938">
    <property type="component" value="Unassembled WGS sequence"/>
</dbReference>
<comment type="subcellular location">
    <subcellularLocation>
        <location evidence="1 10">Cell membrane</location>
        <topology evidence="1 10">Multi-pass membrane protein</topology>
    </subcellularLocation>
</comment>
<dbReference type="FunFam" id="1.10.3470.10:FF:000003">
    <property type="entry name" value="Iron ABC transporter permease SitD"/>
    <property type="match status" value="1"/>
</dbReference>
<evidence type="ECO:0000256" key="2">
    <source>
        <dbReference type="ARBA" id="ARBA00008034"/>
    </source>
</evidence>
<evidence type="ECO:0000256" key="8">
    <source>
        <dbReference type="ARBA" id="ARBA00057828"/>
    </source>
</evidence>
<organism evidence="12 13">
    <name type="scientific">Jeotgalibacillus soli</name>
    <dbReference type="NCBI Taxonomy" id="889306"/>
    <lineage>
        <taxon>Bacteria</taxon>
        <taxon>Bacillati</taxon>
        <taxon>Bacillota</taxon>
        <taxon>Bacilli</taxon>
        <taxon>Bacillales</taxon>
        <taxon>Caryophanaceae</taxon>
        <taxon>Jeotgalibacillus</taxon>
    </lineage>
</organism>
<dbReference type="InterPro" id="IPR037294">
    <property type="entry name" value="ABC_BtuC-like"/>
</dbReference>
<feature type="transmembrane region" description="Helical" evidence="11">
    <location>
        <begin position="185"/>
        <end position="212"/>
    </location>
</feature>
<evidence type="ECO:0000256" key="3">
    <source>
        <dbReference type="ARBA" id="ARBA00022448"/>
    </source>
</evidence>
<dbReference type="STRING" id="889306.KP78_31080"/>
<dbReference type="Gene3D" id="1.10.3470.10">
    <property type="entry name" value="ABC transporter involved in vitamin B12 uptake, BtuC"/>
    <property type="match status" value="1"/>
</dbReference>
<evidence type="ECO:0000256" key="5">
    <source>
        <dbReference type="ARBA" id="ARBA00022692"/>
    </source>
</evidence>
<evidence type="ECO:0000256" key="6">
    <source>
        <dbReference type="ARBA" id="ARBA00022989"/>
    </source>
</evidence>
<dbReference type="GO" id="GO:0055085">
    <property type="term" value="P:transmembrane transport"/>
    <property type="evidence" value="ECO:0007669"/>
    <property type="project" value="InterPro"/>
</dbReference>
<evidence type="ECO:0000256" key="10">
    <source>
        <dbReference type="RuleBase" id="RU003943"/>
    </source>
</evidence>
<dbReference type="CDD" id="cd06550">
    <property type="entry name" value="TM_ABC_iron-siderophores_like"/>
    <property type="match status" value="1"/>
</dbReference>
<feature type="transmembrane region" description="Helical" evidence="11">
    <location>
        <begin position="63"/>
        <end position="84"/>
    </location>
</feature>
<comment type="similarity">
    <text evidence="2 10">Belongs to the ABC-3 integral membrane protein family.</text>
</comment>
<feature type="transmembrane region" description="Helical" evidence="11">
    <location>
        <begin position="254"/>
        <end position="274"/>
    </location>
</feature>
<evidence type="ECO:0000256" key="4">
    <source>
        <dbReference type="ARBA" id="ARBA00022475"/>
    </source>
</evidence>
<proteinExistence type="inferred from homology"/>
<evidence type="ECO:0000256" key="11">
    <source>
        <dbReference type="SAM" id="Phobius"/>
    </source>
</evidence>
<evidence type="ECO:0000313" key="13">
    <source>
        <dbReference type="Proteomes" id="UP000031938"/>
    </source>
</evidence>
<protein>
    <recommendedName>
        <fullName evidence="9">Manganese transport system membrane protein MntC</fullName>
    </recommendedName>
</protein>
<sequence>MADILLSSNFQWVFVSAVMLGMAAGMMGTMSNLRKQGLMSDAISHAALPGVMIAFLMTGEKDLMFLIIGAGLSGLIAACLIQGIHQSTRIKEDAAMGIVLSVFFGGGIMLLTIANQVGQGKQSGLDGFIFGQAASMIRSDAMIMGVLAIIVMLVIVFRFKEWKVVLFDPNHAKMMGIPVKFYESFYTFLLVVTIVIGIQAVGVILMAALLIIPSVSARYWTHSLLIMFVLSAVFGGISGGLGTLISAFGEGLPTGPFIVVSSSVIFLVSLFLGSKNGLWIQRMKLSKYKSLKSSHDVKED</sequence>
<keyword evidence="3 10" id="KW-0813">Transport</keyword>
<comment type="function">
    <text evidence="8">This protein is probably a component of a manganese permease, a binding protein-dependent, ATP-driven transport system.</text>
</comment>
<feature type="transmembrane region" description="Helical" evidence="11">
    <location>
        <begin position="12"/>
        <end position="31"/>
    </location>
</feature>
<reference evidence="12 13" key="1">
    <citation type="submission" date="2015-01" db="EMBL/GenBank/DDBJ databases">
        <title>Genome sequencing of Jeotgalibacillus soli.</title>
        <authorList>
            <person name="Goh K.M."/>
            <person name="Chan K.-G."/>
            <person name="Yaakop A.S."/>
            <person name="Ee R."/>
            <person name="Gan H.M."/>
            <person name="Chan C.S."/>
        </authorList>
    </citation>
    <scope>NUCLEOTIDE SEQUENCE [LARGE SCALE GENOMIC DNA]</scope>
    <source>
        <strain evidence="12 13">P9</strain>
    </source>
</reference>
<comment type="caution">
    <text evidence="12">The sequence shown here is derived from an EMBL/GenBank/DDBJ whole genome shotgun (WGS) entry which is preliminary data.</text>
</comment>
<evidence type="ECO:0000256" key="9">
    <source>
        <dbReference type="ARBA" id="ARBA00073179"/>
    </source>
</evidence>
<keyword evidence="7 11" id="KW-0472">Membrane</keyword>
<evidence type="ECO:0000313" key="12">
    <source>
        <dbReference type="EMBL" id="KIL44144.1"/>
    </source>
</evidence>
<name>A0A0C2RQX6_9BACL</name>
<dbReference type="RefSeq" id="WP_041090056.1">
    <property type="nucleotide sequence ID" value="NZ_JXRP01000019.1"/>
</dbReference>
<dbReference type="InterPro" id="IPR001626">
    <property type="entry name" value="ABC_TroCD"/>
</dbReference>
<accession>A0A0C2RQX6</accession>
<dbReference type="GO" id="GO:0010043">
    <property type="term" value="P:response to zinc ion"/>
    <property type="evidence" value="ECO:0007669"/>
    <property type="project" value="TreeGrafter"/>
</dbReference>
<keyword evidence="4" id="KW-1003">Cell membrane</keyword>
<keyword evidence="13" id="KW-1185">Reference proteome</keyword>
<dbReference type="GO" id="GO:0043190">
    <property type="term" value="C:ATP-binding cassette (ABC) transporter complex"/>
    <property type="evidence" value="ECO:0007669"/>
    <property type="project" value="InterPro"/>
</dbReference>
<dbReference type="EMBL" id="JXRP01000019">
    <property type="protein sequence ID" value="KIL44144.1"/>
    <property type="molecule type" value="Genomic_DNA"/>
</dbReference>
<feature type="transmembrane region" description="Helical" evidence="11">
    <location>
        <begin position="224"/>
        <end position="248"/>
    </location>
</feature>
<dbReference type="Pfam" id="PF00950">
    <property type="entry name" value="ABC-3"/>
    <property type="match status" value="1"/>
</dbReference>
<dbReference type="AlphaFoldDB" id="A0A0C2RQX6"/>
<dbReference type="GO" id="GO:0071281">
    <property type="term" value="P:cellular response to iron ion"/>
    <property type="evidence" value="ECO:0007669"/>
    <property type="project" value="UniProtKB-ARBA"/>
</dbReference>
<dbReference type="SUPFAM" id="SSF81345">
    <property type="entry name" value="ABC transporter involved in vitamin B12 uptake, BtuC"/>
    <property type="match status" value="1"/>
</dbReference>
<keyword evidence="5 10" id="KW-0812">Transmembrane</keyword>
<gene>
    <name evidence="12" type="ORF">KP78_31080</name>
</gene>
<evidence type="ECO:0000256" key="7">
    <source>
        <dbReference type="ARBA" id="ARBA00023136"/>
    </source>
</evidence>
<dbReference type="OrthoDB" id="9788905at2"/>